<dbReference type="InterPro" id="IPR001828">
    <property type="entry name" value="ANF_lig-bd_rcpt"/>
</dbReference>
<proteinExistence type="predicted"/>
<gene>
    <name evidence="12" type="ORF">SEMRO_501_G155460.1</name>
</gene>
<dbReference type="Proteomes" id="UP001153069">
    <property type="component" value="Unassembled WGS sequence"/>
</dbReference>
<accession>A0A9N8HIH6</accession>
<dbReference type="PRINTS" id="PR00248">
    <property type="entry name" value="GPCRMGR"/>
</dbReference>
<evidence type="ECO:0000256" key="9">
    <source>
        <dbReference type="SAM" id="MobiDB-lite"/>
    </source>
</evidence>
<feature type="transmembrane region" description="Helical" evidence="10">
    <location>
        <begin position="539"/>
        <end position="561"/>
    </location>
</feature>
<keyword evidence="3 10" id="KW-1133">Transmembrane helix</keyword>
<dbReference type="SUPFAM" id="SSF53822">
    <property type="entry name" value="Periplasmic binding protein-like I"/>
    <property type="match status" value="1"/>
</dbReference>
<evidence type="ECO:0000256" key="2">
    <source>
        <dbReference type="ARBA" id="ARBA00022692"/>
    </source>
</evidence>
<dbReference type="Pfam" id="PF00003">
    <property type="entry name" value="7tm_3"/>
    <property type="match status" value="1"/>
</dbReference>
<dbReference type="InterPro" id="IPR002455">
    <property type="entry name" value="GPCR3_GABA-B"/>
</dbReference>
<reference evidence="12" key="1">
    <citation type="submission" date="2020-06" db="EMBL/GenBank/DDBJ databases">
        <authorList>
            <consortium name="Plant Systems Biology data submission"/>
        </authorList>
    </citation>
    <scope>NUCLEOTIDE SEQUENCE</scope>
    <source>
        <strain evidence="12">D6</strain>
    </source>
</reference>
<keyword evidence="4" id="KW-0297">G-protein coupled receptor</keyword>
<evidence type="ECO:0000256" key="8">
    <source>
        <dbReference type="ARBA" id="ARBA00023224"/>
    </source>
</evidence>
<evidence type="ECO:0000256" key="1">
    <source>
        <dbReference type="ARBA" id="ARBA00004141"/>
    </source>
</evidence>
<dbReference type="InterPro" id="IPR000337">
    <property type="entry name" value="GPCR_3"/>
</dbReference>
<dbReference type="EMBL" id="CAICTM010000500">
    <property type="protein sequence ID" value="CAB9511753.1"/>
    <property type="molecule type" value="Genomic_DNA"/>
</dbReference>
<dbReference type="Gene3D" id="3.40.50.2300">
    <property type="match status" value="2"/>
</dbReference>
<keyword evidence="8" id="KW-0807">Transducer</keyword>
<protein>
    <submittedName>
        <fullName evidence="12">Acid type B receptor subunit 2</fullName>
    </submittedName>
</protein>
<sequence length="883" mass="97725">MMNSNREDEELELPAFDYYEELRHNTSIPFRVQDGSSIVSIPAEFTQLANHNLTSIRLAHIASMLAVTNPLYWRIDPIWHNVQAAGVLALKHLNERSGRVIPELPQRMESCPDLFFTMDPYDSIFSPIHAAGQFALSIVNRKHSLQTPLPIALSGATRSEVSETLATLSGVLGIPQVSPISTSESLDHKEMFPFFCRTTSTNDAIARGLAALIHSWGTEHPHVAVLYARNTVGISHHKYFSNAGRNMGIHILGAPYEVGNQKSLDDAIQRVIDSGYRYISLAPELGGFAATAQRAYELGLGRANDYVFVLSETNVEVITAGYALPNASHYGAASILNGSVIILPSPPPTLAYQEAMQEEFLDSTHVMEYYTQKHPAKQLFLKEAFVFDPILDAKRSNFAGGMQSSQYDVIMTLGMAACQMEDPFFTGPQLFEAIRNTSFHGLTGTIRFQEDTCSRDPTTVHYLAYNFVAKPLDENGLYWFDTNTHANVLLESNVSSFGEVQERIEVLQNYTYRDGTSMPPPSIPPVELDMNHISLGAQILGLVLAFLVMILAVALATWSLVHRKTRVVRQKQPLFLVMCCVGAIHMAGSIIPLSLQEPTEHLDAACMSTLWLASMGFSTAFAALSSKTWRVNTIFQHAQRFRRIQVTHRDVSLPVVVILMINLSLLCAMQAVAPLVWKRVLVDNNYDIYDRPKESYGTCAPSSSTTRWLLGAIFFLNFGAVLLSNIQVYLSRNLPHNLSESKEVAFSMLMLLEACLVGIPVLVLVHDIPNVRFIVTSCLLFVVCLGILVPQLPIQKAPGRSLRASSHVEPTTRKLSSLPPPPSGHGDGTTLDHTSMSFSGRVVRDEGLVAHVRYRQIEQEKVPEFHEDDDDGGGDDDDDGISV</sequence>
<dbReference type="InterPro" id="IPR017978">
    <property type="entry name" value="GPCR_3_C"/>
</dbReference>
<evidence type="ECO:0000256" key="4">
    <source>
        <dbReference type="ARBA" id="ARBA00023040"/>
    </source>
</evidence>
<feature type="transmembrane region" description="Helical" evidence="10">
    <location>
        <begin position="771"/>
        <end position="794"/>
    </location>
</feature>
<evidence type="ECO:0000313" key="13">
    <source>
        <dbReference type="Proteomes" id="UP001153069"/>
    </source>
</evidence>
<comment type="caution">
    <text evidence="12">The sequence shown here is derived from an EMBL/GenBank/DDBJ whole genome shotgun (WGS) entry which is preliminary data.</text>
</comment>
<evidence type="ECO:0000256" key="10">
    <source>
        <dbReference type="SAM" id="Phobius"/>
    </source>
</evidence>
<dbReference type="CDD" id="cd15047">
    <property type="entry name" value="7tmC_GABA-B-like"/>
    <property type="match status" value="1"/>
</dbReference>
<feature type="compositionally biased region" description="Acidic residues" evidence="9">
    <location>
        <begin position="866"/>
        <end position="883"/>
    </location>
</feature>
<evidence type="ECO:0000256" key="7">
    <source>
        <dbReference type="ARBA" id="ARBA00023180"/>
    </source>
</evidence>
<dbReference type="PRINTS" id="PR01176">
    <property type="entry name" value="GABABRECEPTR"/>
</dbReference>
<evidence type="ECO:0000313" key="12">
    <source>
        <dbReference type="EMBL" id="CAB9511753.1"/>
    </source>
</evidence>
<dbReference type="OrthoDB" id="425344at2759"/>
<evidence type="ECO:0000256" key="6">
    <source>
        <dbReference type="ARBA" id="ARBA00023170"/>
    </source>
</evidence>
<organism evidence="12 13">
    <name type="scientific">Seminavis robusta</name>
    <dbReference type="NCBI Taxonomy" id="568900"/>
    <lineage>
        <taxon>Eukaryota</taxon>
        <taxon>Sar</taxon>
        <taxon>Stramenopiles</taxon>
        <taxon>Ochrophyta</taxon>
        <taxon>Bacillariophyta</taxon>
        <taxon>Bacillariophyceae</taxon>
        <taxon>Bacillariophycidae</taxon>
        <taxon>Naviculales</taxon>
        <taxon>Naviculaceae</taxon>
        <taxon>Seminavis</taxon>
    </lineage>
</organism>
<keyword evidence="2 10" id="KW-0812">Transmembrane</keyword>
<feature type="transmembrane region" description="Helical" evidence="10">
    <location>
        <begin position="651"/>
        <end position="677"/>
    </location>
</feature>
<dbReference type="GO" id="GO:0038039">
    <property type="term" value="C:G protein-coupled receptor heterodimeric complex"/>
    <property type="evidence" value="ECO:0007669"/>
    <property type="project" value="TreeGrafter"/>
</dbReference>
<feature type="region of interest" description="Disordered" evidence="9">
    <location>
        <begin position="859"/>
        <end position="883"/>
    </location>
</feature>
<keyword evidence="5 10" id="KW-0472">Membrane</keyword>
<dbReference type="GO" id="GO:0004965">
    <property type="term" value="F:G protein-coupled GABA receptor activity"/>
    <property type="evidence" value="ECO:0007669"/>
    <property type="project" value="InterPro"/>
</dbReference>
<name>A0A9N8HIH6_9STRA</name>
<keyword evidence="6 12" id="KW-0675">Receptor</keyword>
<comment type="subcellular location">
    <subcellularLocation>
        <location evidence="1">Membrane</location>
        <topology evidence="1">Multi-pass membrane protein</topology>
    </subcellularLocation>
</comment>
<evidence type="ECO:0000256" key="3">
    <source>
        <dbReference type="ARBA" id="ARBA00022989"/>
    </source>
</evidence>
<feature type="domain" description="G-protein coupled receptors family 3 profile" evidence="11">
    <location>
        <begin position="604"/>
        <end position="766"/>
    </location>
</feature>
<dbReference type="AlphaFoldDB" id="A0A9N8HIH6"/>
<dbReference type="PANTHER" id="PTHR10519:SF20">
    <property type="entry name" value="G-PROTEIN COUPLED RECEPTOR 156-RELATED"/>
    <property type="match status" value="1"/>
</dbReference>
<keyword evidence="13" id="KW-1185">Reference proteome</keyword>
<keyword evidence="7" id="KW-0325">Glycoprotein</keyword>
<feature type="transmembrane region" description="Helical" evidence="10">
    <location>
        <begin position="708"/>
        <end position="732"/>
    </location>
</feature>
<evidence type="ECO:0000259" key="11">
    <source>
        <dbReference type="PROSITE" id="PS50259"/>
    </source>
</evidence>
<feature type="region of interest" description="Disordered" evidence="9">
    <location>
        <begin position="800"/>
        <end position="835"/>
    </location>
</feature>
<feature type="transmembrane region" description="Helical" evidence="10">
    <location>
        <begin position="573"/>
        <end position="591"/>
    </location>
</feature>
<dbReference type="InterPro" id="IPR028082">
    <property type="entry name" value="Peripla_BP_I"/>
</dbReference>
<feature type="transmembrane region" description="Helical" evidence="10">
    <location>
        <begin position="744"/>
        <end position="765"/>
    </location>
</feature>
<dbReference type="PANTHER" id="PTHR10519">
    <property type="entry name" value="GABA-B RECEPTOR"/>
    <property type="match status" value="1"/>
</dbReference>
<dbReference type="Pfam" id="PF01094">
    <property type="entry name" value="ANF_receptor"/>
    <property type="match status" value="1"/>
</dbReference>
<evidence type="ECO:0000256" key="5">
    <source>
        <dbReference type="ARBA" id="ARBA00023136"/>
    </source>
</evidence>
<dbReference type="PROSITE" id="PS50259">
    <property type="entry name" value="G_PROTEIN_RECEP_F3_4"/>
    <property type="match status" value="1"/>
</dbReference>
<feature type="transmembrane region" description="Helical" evidence="10">
    <location>
        <begin position="611"/>
        <end position="630"/>
    </location>
</feature>